<sequence length="154" mass="16041">MLKMALLGLLILLSAGVLSAMELSAPPRRAVAIAPPLAEQSASVSASHDALPKADRLEVAVVSSAMATQVAPVENPVAPQDIQVGSTALEPIVRHRRDAKTIATAERPKPKPKAIVAKRTANAQRAKAASETEPCRLKAFGGLLKALNLTGCEI</sequence>
<reference evidence="3" key="1">
    <citation type="submission" date="2016-08" db="EMBL/GenBank/DDBJ databases">
        <authorList>
            <person name="Varghese N."/>
            <person name="Submissions Spin"/>
        </authorList>
    </citation>
    <scope>NUCLEOTIDE SEQUENCE [LARGE SCALE GENOMIC DNA]</scope>
    <source>
        <strain evidence="3">ERR11</strain>
    </source>
</reference>
<keyword evidence="3" id="KW-1185">Reference proteome</keyword>
<keyword evidence="1" id="KW-0732">Signal</keyword>
<evidence type="ECO:0000313" key="2">
    <source>
        <dbReference type="EMBL" id="SCB21137.1"/>
    </source>
</evidence>
<evidence type="ECO:0000256" key="1">
    <source>
        <dbReference type="SAM" id="SignalP"/>
    </source>
</evidence>
<evidence type="ECO:0000313" key="3">
    <source>
        <dbReference type="Proteomes" id="UP000199184"/>
    </source>
</evidence>
<organism evidence="2 3">
    <name type="scientific">Bradyrhizobium shewense</name>
    <dbReference type="NCBI Taxonomy" id="1761772"/>
    <lineage>
        <taxon>Bacteria</taxon>
        <taxon>Pseudomonadati</taxon>
        <taxon>Pseudomonadota</taxon>
        <taxon>Alphaproteobacteria</taxon>
        <taxon>Hyphomicrobiales</taxon>
        <taxon>Nitrobacteraceae</taxon>
        <taxon>Bradyrhizobium</taxon>
    </lineage>
</organism>
<proteinExistence type="predicted"/>
<feature type="signal peptide" evidence="1">
    <location>
        <begin position="1"/>
        <end position="20"/>
    </location>
</feature>
<dbReference type="EMBL" id="FMAI01000003">
    <property type="protein sequence ID" value="SCB21137.1"/>
    <property type="molecule type" value="Genomic_DNA"/>
</dbReference>
<name>A0A1C3V0M8_9BRAD</name>
<gene>
    <name evidence="2" type="ORF">GA0061098_100365</name>
</gene>
<accession>A0A1C3V0M8</accession>
<dbReference type="RefSeq" id="WP_091955546.1">
    <property type="nucleotide sequence ID" value="NZ_FMAI01000003.1"/>
</dbReference>
<protein>
    <submittedName>
        <fullName evidence="2">Uncharacterized protein</fullName>
    </submittedName>
</protein>
<dbReference type="AlphaFoldDB" id="A0A1C3V0M8"/>
<dbReference type="Proteomes" id="UP000199184">
    <property type="component" value="Unassembled WGS sequence"/>
</dbReference>
<feature type="chain" id="PRO_5008683726" evidence="1">
    <location>
        <begin position="21"/>
        <end position="154"/>
    </location>
</feature>